<dbReference type="Proteomes" id="UP000789860">
    <property type="component" value="Unassembled WGS sequence"/>
</dbReference>
<evidence type="ECO:0000313" key="1">
    <source>
        <dbReference type="EMBL" id="CAG8547179.1"/>
    </source>
</evidence>
<name>A0ACA9LSL5_9GLOM</name>
<comment type="caution">
    <text evidence="1">The sequence shown here is derived from an EMBL/GenBank/DDBJ whole genome shotgun (WGS) entry which is preliminary data.</text>
</comment>
<accession>A0ACA9LSL5</accession>
<reference evidence="1" key="1">
    <citation type="submission" date="2021-06" db="EMBL/GenBank/DDBJ databases">
        <authorList>
            <person name="Kallberg Y."/>
            <person name="Tangrot J."/>
            <person name="Rosling A."/>
        </authorList>
    </citation>
    <scope>NUCLEOTIDE SEQUENCE</scope>
    <source>
        <strain evidence="1">AU212A</strain>
    </source>
</reference>
<organism evidence="1 2">
    <name type="scientific">Scutellospora calospora</name>
    <dbReference type="NCBI Taxonomy" id="85575"/>
    <lineage>
        <taxon>Eukaryota</taxon>
        <taxon>Fungi</taxon>
        <taxon>Fungi incertae sedis</taxon>
        <taxon>Mucoromycota</taxon>
        <taxon>Glomeromycotina</taxon>
        <taxon>Glomeromycetes</taxon>
        <taxon>Diversisporales</taxon>
        <taxon>Gigasporaceae</taxon>
        <taxon>Scutellospora</taxon>
    </lineage>
</organism>
<protein>
    <submittedName>
        <fullName evidence="1">11543_t:CDS:1</fullName>
    </submittedName>
</protein>
<proteinExistence type="predicted"/>
<evidence type="ECO:0000313" key="2">
    <source>
        <dbReference type="Proteomes" id="UP000789860"/>
    </source>
</evidence>
<gene>
    <name evidence="1" type="ORF">SCALOS_LOCUS5051</name>
</gene>
<keyword evidence="2" id="KW-1185">Reference proteome</keyword>
<dbReference type="EMBL" id="CAJVPM010007597">
    <property type="protein sequence ID" value="CAG8547179.1"/>
    <property type="molecule type" value="Genomic_DNA"/>
</dbReference>
<feature type="non-terminal residue" evidence="1">
    <location>
        <position position="1"/>
    </location>
</feature>
<sequence length="192" mass="22121">LGLNITRQDLEDECDYFQIPQNAIKIAPFVASLQRISSPLTKLISDRLDNFVKTLETIVMNIANAMLKHNFRNFRSTVTITFAQESYIGGMTSVIIKPKNDSLTKSTWKAMSHHGVIGYFFLDQFGENIGNYLTNLMPEVNWELNHKIYGVRERFYDITLIIDYTFNREKIFSDSCLANSNSTNSIESYHDK</sequence>